<reference evidence="2 3" key="1">
    <citation type="submission" date="2019-07" db="EMBL/GenBank/DDBJ databases">
        <title>The pathways for chlorine oxyanion respiration interact through the shared metabolite chlorate.</title>
        <authorList>
            <person name="Barnum T.P."/>
            <person name="Cheng Y."/>
            <person name="Hill K.A."/>
            <person name="Lucas L.N."/>
            <person name="Carlson H.K."/>
            <person name="Coates J.D."/>
        </authorList>
    </citation>
    <scope>NUCLEOTIDE SEQUENCE [LARGE SCALE GENOMIC DNA]</scope>
    <source>
        <strain evidence="2">UCB</strain>
    </source>
</reference>
<feature type="region of interest" description="Disordered" evidence="1">
    <location>
        <begin position="1"/>
        <end position="22"/>
    </location>
</feature>
<organism evidence="2 3">
    <name type="scientific">Marinobacter vinifirmus</name>
    <dbReference type="NCBI Taxonomy" id="355591"/>
    <lineage>
        <taxon>Bacteria</taxon>
        <taxon>Pseudomonadati</taxon>
        <taxon>Pseudomonadota</taxon>
        <taxon>Gammaproteobacteria</taxon>
        <taxon>Pseudomonadales</taxon>
        <taxon>Marinobacteraceae</taxon>
        <taxon>Marinobacter</taxon>
    </lineage>
</organism>
<accession>A0A558B964</accession>
<evidence type="ECO:0000256" key="1">
    <source>
        <dbReference type="SAM" id="MobiDB-lite"/>
    </source>
</evidence>
<dbReference type="AlphaFoldDB" id="A0A558B964"/>
<dbReference type="EMBL" id="VMRX01000026">
    <property type="protein sequence ID" value="TVT33043.1"/>
    <property type="molecule type" value="Genomic_DNA"/>
</dbReference>
<gene>
    <name evidence="2" type="ORF">FHK81_10275</name>
</gene>
<dbReference type="Proteomes" id="UP000319142">
    <property type="component" value="Unassembled WGS sequence"/>
</dbReference>
<evidence type="ECO:0000313" key="2">
    <source>
        <dbReference type="EMBL" id="TVT33043.1"/>
    </source>
</evidence>
<sequence>MLRIQRPGQAHRAQNLRTERPAQTTKFGLIAGVANAQETNQNVFLNYQWTPVKNTMMGVEYGYWDTENVDGDSKDANRILFAAQYNF</sequence>
<evidence type="ECO:0008006" key="4">
    <source>
        <dbReference type="Google" id="ProtNLM"/>
    </source>
</evidence>
<name>A0A558B964_9GAMM</name>
<dbReference type="SUPFAM" id="SSF56935">
    <property type="entry name" value="Porins"/>
    <property type="match status" value="1"/>
</dbReference>
<protein>
    <recommendedName>
        <fullName evidence="4">Porin</fullName>
    </recommendedName>
</protein>
<evidence type="ECO:0000313" key="3">
    <source>
        <dbReference type="Proteomes" id="UP000319142"/>
    </source>
</evidence>
<comment type="caution">
    <text evidence="2">The sequence shown here is derived from an EMBL/GenBank/DDBJ whole genome shotgun (WGS) entry which is preliminary data.</text>
</comment>
<proteinExistence type="predicted"/>